<comment type="caution">
    <text evidence="2">The sequence shown here is derived from an EMBL/GenBank/DDBJ whole genome shotgun (WGS) entry which is preliminary data.</text>
</comment>
<evidence type="ECO:0008006" key="4">
    <source>
        <dbReference type="Google" id="ProtNLM"/>
    </source>
</evidence>
<proteinExistence type="predicted"/>
<accession>A0ABV9I6T9</accession>
<dbReference type="EMBL" id="JBHSEI010000001">
    <property type="protein sequence ID" value="MFC4637010.1"/>
    <property type="molecule type" value="Genomic_DNA"/>
</dbReference>
<gene>
    <name evidence="2" type="ORF">ACFO0D_01530</name>
</gene>
<reference evidence="3" key="1">
    <citation type="journal article" date="2019" name="Int. J. Syst. Evol. Microbiol.">
        <title>The Global Catalogue of Microorganisms (GCM) 10K type strain sequencing project: providing services to taxonomists for standard genome sequencing and annotation.</title>
        <authorList>
            <consortium name="The Broad Institute Genomics Platform"/>
            <consortium name="The Broad Institute Genome Sequencing Center for Infectious Disease"/>
            <person name="Wu L."/>
            <person name="Ma J."/>
        </authorList>
    </citation>
    <scope>NUCLEOTIDE SEQUENCE [LARGE SCALE GENOMIC DNA]</scope>
    <source>
        <strain evidence="3">CCUG 55995</strain>
    </source>
</reference>
<keyword evidence="3" id="KW-1185">Reference proteome</keyword>
<evidence type="ECO:0000313" key="3">
    <source>
        <dbReference type="Proteomes" id="UP001595952"/>
    </source>
</evidence>
<organism evidence="2 3">
    <name type="scientific">Deinococcus hohokamensis</name>
    <dbReference type="NCBI Taxonomy" id="309883"/>
    <lineage>
        <taxon>Bacteria</taxon>
        <taxon>Thermotogati</taxon>
        <taxon>Deinococcota</taxon>
        <taxon>Deinococci</taxon>
        <taxon>Deinococcales</taxon>
        <taxon>Deinococcaceae</taxon>
        <taxon>Deinococcus</taxon>
    </lineage>
</organism>
<feature type="signal peptide" evidence="1">
    <location>
        <begin position="1"/>
        <end position="23"/>
    </location>
</feature>
<sequence>MLKRLVPGLLLLATFSQPLPVHAQAPSRPATNPSRLPDTYRFADVEERLHEQYPEYVGFEVYDGTLFLNVDSLDASVRLRVLRDVVQAHASFLEGLRTVPGRVRFLHGVPDVDAWIAAGTAVRGIRGVTGVYHGSRIERLVIELQYPNQRHDAERRLRAAGVFPNAVLIITPAPPPFPTGPALDGGYQATLQVSSQVRQGEQLPITLYLRNLGDKLLTFAHGACDFHLEIRRVETEAVVLPGEGQVACLDVGYRVALLPGQAVTLAARTWRAQGTDGRALTPGEYEVRAVFGPVGLPNASQRPTQYIHVAPVRFMVIAR</sequence>
<dbReference type="Proteomes" id="UP001595952">
    <property type="component" value="Unassembled WGS sequence"/>
</dbReference>
<dbReference type="RefSeq" id="WP_380060047.1">
    <property type="nucleotide sequence ID" value="NZ_JBHSEI010000001.1"/>
</dbReference>
<protein>
    <recommendedName>
        <fullName evidence="4">Intracellular proteinase inhibitor BsuPI domain-containing protein</fullName>
    </recommendedName>
</protein>
<feature type="chain" id="PRO_5045141736" description="Intracellular proteinase inhibitor BsuPI domain-containing protein" evidence="1">
    <location>
        <begin position="24"/>
        <end position="319"/>
    </location>
</feature>
<name>A0ABV9I6T9_9DEIO</name>
<evidence type="ECO:0000313" key="2">
    <source>
        <dbReference type="EMBL" id="MFC4637010.1"/>
    </source>
</evidence>
<keyword evidence="1" id="KW-0732">Signal</keyword>
<evidence type="ECO:0000256" key="1">
    <source>
        <dbReference type="SAM" id="SignalP"/>
    </source>
</evidence>